<protein>
    <submittedName>
        <fullName evidence="1">Uncharacterized protein</fullName>
    </submittedName>
</protein>
<proteinExistence type="predicted"/>
<sequence>MRLFLSSQSSQVESQLLTFQNVTIASSRLTWSRGDGSVKLTRTELGRNSSLDLGLTSTGSKLSLQLVALLGLFLSSLGLLSKSNTVVLLKVLFERSSVDLHNSRLGQCVGSHQFVVRWVVHHTRHSGLSGDSLGSPREVAGLDSQSSVLDISTSGSDGVDSFGADLGVGALSSQLKLSLLSELGSFSTGSSSLVTRIPGNTHVG</sequence>
<dbReference type="RefSeq" id="XP_046063661.1">
    <property type="nucleotide sequence ID" value="XM_046202290.1"/>
</dbReference>
<dbReference type="EMBL" id="JAEUBE010000137">
    <property type="protein sequence ID" value="KAH3669398.1"/>
    <property type="molecule type" value="Genomic_DNA"/>
</dbReference>
<dbReference type="OrthoDB" id="8051214at2759"/>
<keyword evidence="2" id="KW-1185">Reference proteome</keyword>
<evidence type="ECO:0000313" key="1">
    <source>
        <dbReference type="EMBL" id="KAH3669398.1"/>
    </source>
</evidence>
<organism evidence="1 2">
    <name type="scientific">Ogataea philodendri</name>
    <dbReference type="NCBI Taxonomy" id="1378263"/>
    <lineage>
        <taxon>Eukaryota</taxon>
        <taxon>Fungi</taxon>
        <taxon>Dikarya</taxon>
        <taxon>Ascomycota</taxon>
        <taxon>Saccharomycotina</taxon>
        <taxon>Pichiomycetes</taxon>
        <taxon>Pichiales</taxon>
        <taxon>Pichiaceae</taxon>
        <taxon>Ogataea</taxon>
    </lineage>
</organism>
<evidence type="ECO:0000313" key="2">
    <source>
        <dbReference type="Proteomes" id="UP000769157"/>
    </source>
</evidence>
<accession>A0A9P8PBU6</accession>
<dbReference type="GeneID" id="70233487"/>
<dbReference type="Proteomes" id="UP000769157">
    <property type="component" value="Unassembled WGS sequence"/>
</dbReference>
<comment type="caution">
    <text evidence="1">The sequence shown here is derived from an EMBL/GenBank/DDBJ whole genome shotgun (WGS) entry which is preliminary data.</text>
</comment>
<dbReference type="AlphaFoldDB" id="A0A9P8PBU6"/>
<name>A0A9P8PBU6_9ASCO</name>
<gene>
    <name evidence="1" type="ORF">OGAPHI_001519</name>
</gene>
<reference evidence="1" key="2">
    <citation type="submission" date="2021-01" db="EMBL/GenBank/DDBJ databases">
        <authorList>
            <person name="Schikora-Tamarit M.A."/>
        </authorList>
    </citation>
    <scope>NUCLEOTIDE SEQUENCE</scope>
    <source>
        <strain evidence="1">CBS6075</strain>
    </source>
</reference>
<reference evidence="1" key="1">
    <citation type="journal article" date="2021" name="Open Biol.">
        <title>Shared evolutionary footprints suggest mitochondrial oxidative damage underlies multiple complex I losses in fungi.</title>
        <authorList>
            <person name="Schikora-Tamarit M.A."/>
            <person name="Marcet-Houben M."/>
            <person name="Nosek J."/>
            <person name="Gabaldon T."/>
        </authorList>
    </citation>
    <scope>NUCLEOTIDE SEQUENCE</scope>
    <source>
        <strain evidence="1">CBS6075</strain>
    </source>
</reference>